<feature type="compositionally biased region" description="Polar residues" evidence="12">
    <location>
        <begin position="583"/>
        <end position="593"/>
    </location>
</feature>
<organism evidence="16 17">
    <name type="scientific">Brassica oleracea var. oleracea</name>
    <dbReference type="NCBI Taxonomy" id="109376"/>
    <lineage>
        <taxon>Eukaryota</taxon>
        <taxon>Viridiplantae</taxon>
        <taxon>Streptophyta</taxon>
        <taxon>Embryophyta</taxon>
        <taxon>Tracheophyta</taxon>
        <taxon>Spermatophyta</taxon>
        <taxon>Magnoliopsida</taxon>
        <taxon>eudicotyledons</taxon>
        <taxon>Gunneridae</taxon>
        <taxon>Pentapetalae</taxon>
        <taxon>rosids</taxon>
        <taxon>malvids</taxon>
        <taxon>Brassicales</taxon>
        <taxon>Brassicaceae</taxon>
        <taxon>Brassiceae</taxon>
        <taxon>Brassica</taxon>
    </lineage>
</organism>
<dbReference type="GO" id="GO:0003700">
    <property type="term" value="F:DNA-binding transcription factor activity"/>
    <property type="evidence" value="ECO:0007669"/>
    <property type="project" value="InterPro"/>
</dbReference>
<reference evidence="16" key="2">
    <citation type="submission" date="2015-03" db="UniProtKB">
        <authorList>
            <consortium name="EnsemblPlants"/>
        </authorList>
    </citation>
    <scope>IDENTIFICATION</scope>
</reference>
<feature type="region of interest" description="Disordered" evidence="12">
    <location>
        <begin position="489"/>
        <end position="528"/>
    </location>
</feature>
<dbReference type="PANTHER" id="PTHR43874">
    <property type="entry name" value="TWO-COMPONENT RESPONSE REGULATOR"/>
    <property type="match status" value="1"/>
</dbReference>
<dbReference type="Pfam" id="PF00249">
    <property type="entry name" value="Myb_DNA-binding"/>
    <property type="match status" value="1"/>
</dbReference>
<dbReference type="CDD" id="cd17584">
    <property type="entry name" value="REC_typeB_ARR-like"/>
    <property type="match status" value="1"/>
</dbReference>
<keyword evidence="13" id="KW-1133">Transmembrane helix</keyword>
<dbReference type="HOGENOM" id="CLU_024359_0_1_1"/>
<dbReference type="Pfam" id="PF00072">
    <property type="entry name" value="Response_reg"/>
    <property type="match status" value="1"/>
</dbReference>
<dbReference type="Gramene" id="Bo3g068550.1">
    <property type="protein sequence ID" value="Bo3g068550.1"/>
    <property type="gene ID" value="Bo3g068550"/>
</dbReference>
<evidence type="ECO:0000256" key="3">
    <source>
        <dbReference type="ARBA" id="ARBA00022553"/>
    </source>
</evidence>
<evidence type="ECO:0000256" key="7">
    <source>
        <dbReference type="ARBA" id="ARBA00023125"/>
    </source>
</evidence>
<dbReference type="STRING" id="109376.A0A0D3BBP4"/>
<sequence>VRQSHVLFNFLRLISTLNSLSLHFLIFLFEPKLVSIESISLLSFFLSFFLGIYSFYSKAFYFPREMMNPLHGRGGLGSGGGSSSGKNQGGEAVVEMFPSGLRVLVVDDDPTCLMILERMLRTCLYEVTKCNRAEMALSLLRKNKHGFDIVISDVHMPDMDGFKLLEHVGLEMDLPVIMMSADDSKSVVLKGVTHGAVDYLIKPVRMEALKNIWQHVVRKRRTEWSGVPTHSGSVEETGERRQQQQQREAVSSGEDGADDNNSSSVNEGNNNNWRNSSSSSSRKRKEEEGGEEQGDEDASNLKKPRVVWSVELHQQFVAAVNQLGVEKAVPKKILELMNVPGLTRENVASHLQKYRIYLRRLGGVSQHQGSLNNSFMTSQDASFGSPPTLNGFDLQALAQLPAQSLAQLQADGLGRPPAMNSKPGLPGSSSIVDERGIFSFDNPKMNLLHGVQTSRQLAGLQQHRMTIQQQIAAVRAGHSLQNNGMRMPLASQQQQPFPRPQQSSIRQPMLPNRSGFSGRSSIPESSRVLPTTSYTNLAAQQKHSMAFSNFQQELPVNSFPLASAPGLSVRKPHSSSYREEVNSSEAGFTTPSYDMFSSRQNDWDLRSMLSPPQDAFSNSSSSMSRNNNTAVAATDHSRNHYQQTPPGMVSHHQVYRNGGGSSVKVKSETMGFHEQYSNQEDLMSALLKQEGIGPVDTEFDFDAYSIDDIPV</sequence>
<evidence type="ECO:0000313" key="17">
    <source>
        <dbReference type="Proteomes" id="UP000032141"/>
    </source>
</evidence>
<feature type="region of interest" description="Disordered" evidence="12">
    <location>
        <begin position="568"/>
        <end position="593"/>
    </location>
</feature>
<dbReference type="SMART" id="SM00448">
    <property type="entry name" value="REC"/>
    <property type="match status" value="1"/>
</dbReference>
<protein>
    <recommendedName>
        <fullName evidence="18">Two-component response regulator</fullName>
    </recommendedName>
</protein>
<evidence type="ECO:0000256" key="11">
    <source>
        <dbReference type="PROSITE-ProRule" id="PRU00169"/>
    </source>
</evidence>
<evidence type="ECO:0000256" key="6">
    <source>
        <dbReference type="ARBA" id="ARBA00023015"/>
    </source>
</evidence>
<dbReference type="AlphaFoldDB" id="A0A0D3BBP4"/>
<keyword evidence="6" id="KW-0805">Transcription regulation</keyword>
<name>A0A0D3BBP4_BRAOL</name>
<feature type="compositionally biased region" description="Polar residues" evidence="12">
    <location>
        <begin position="514"/>
        <end position="528"/>
    </location>
</feature>
<evidence type="ECO:0000259" key="15">
    <source>
        <dbReference type="PROSITE" id="PS51294"/>
    </source>
</evidence>
<keyword evidence="8" id="KW-0010">Activator</keyword>
<comment type="subcellular location">
    <subcellularLocation>
        <location evidence="1">Nucleus</location>
    </subcellularLocation>
</comment>
<dbReference type="GO" id="GO:0005634">
    <property type="term" value="C:nucleus"/>
    <property type="evidence" value="ECO:0007669"/>
    <property type="project" value="UniProtKB-SubCell"/>
</dbReference>
<dbReference type="PROSITE" id="PS50110">
    <property type="entry name" value="RESPONSE_REGULATORY"/>
    <property type="match status" value="1"/>
</dbReference>
<dbReference type="InterPro" id="IPR017053">
    <property type="entry name" value="Response_reg_B-typ_pln"/>
</dbReference>
<evidence type="ECO:0000256" key="8">
    <source>
        <dbReference type="ARBA" id="ARBA00023159"/>
    </source>
</evidence>
<keyword evidence="4" id="KW-0932">Cytokinin signaling pathway</keyword>
<keyword evidence="7" id="KW-0238">DNA-binding</keyword>
<dbReference type="InterPro" id="IPR001005">
    <property type="entry name" value="SANT/Myb"/>
</dbReference>
<dbReference type="Gene3D" id="3.40.50.2300">
    <property type="match status" value="1"/>
</dbReference>
<evidence type="ECO:0000259" key="14">
    <source>
        <dbReference type="PROSITE" id="PS50110"/>
    </source>
</evidence>
<dbReference type="SUPFAM" id="SSF52172">
    <property type="entry name" value="CheY-like"/>
    <property type="match status" value="1"/>
</dbReference>
<feature type="domain" description="HTH myb-type" evidence="15">
    <location>
        <begin position="300"/>
        <end position="359"/>
    </location>
</feature>
<evidence type="ECO:0000256" key="5">
    <source>
        <dbReference type="ARBA" id="ARBA00023012"/>
    </source>
</evidence>
<dbReference type="NCBIfam" id="TIGR01557">
    <property type="entry name" value="myb_SHAQKYF"/>
    <property type="match status" value="1"/>
</dbReference>
<dbReference type="InterPro" id="IPR006447">
    <property type="entry name" value="Myb_dom_plants"/>
</dbReference>
<dbReference type="PIRSF" id="PIRSF036392">
    <property type="entry name" value="RR_ARR_type-B"/>
    <property type="match status" value="1"/>
</dbReference>
<feature type="compositionally biased region" description="Low complexity" evidence="12">
    <location>
        <begin position="491"/>
        <end position="508"/>
    </location>
</feature>
<dbReference type="eggNOG" id="KOG1601">
    <property type="taxonomic scope" value="Eukaryota"/>
</dbReference>
<feature type="transmembrane region" description="Helical" evidence="13">
    <location>
        <begin position="6"/>
        <end position="29"/>
    </location>
</feature>
<dbReference type="PANTHER" id="PTHR43874:SF119">
    <property type="entry name" value="TWO-COMPONENT RESPONSE REGULATOR ARR1"/>
    <property type="match status" value="1"/>
</dbReference>
<dbReference type="GO" id="GO:0009736">
    <property type="term" value="P:cytokinin-activated signaling pathway"/>
    <property type="evidence" value="ECO:0007669"/>
    <property type="project" value="UniProtKB-KW"/>
</dbReference>
<dbReference type="Proteomes" id="UP000032141">
    <property type="component" value="Chromosome C3"/>
</dbReference>
<reference evidence="16 17" key="1">
    <citation type="journal article" date="2014" name="Genome Biol.">
        <title>Transcriptome and methylome profiling reveals relics of genome dominance in the mesopolyploid Brassica oleracea.</title>
        <authorList>
            <person name="Parkin I.A."/>
            <person name="Koh C."/>
            <person name="Tang H."/>
            <person name="Robinson S.J."/>
            <person name="Kagale S."/>
            <person name="Clarke W.E."/>
            <person name="Town C.D."/>
            <person name="Nixon J."/>
            <person name="Krishnakumar V."/>
            <person name="Bidwell S.L."/>
            <person name="Denoeud F."/>
            <person name="Belcram H."/>
            <person name="Links M.G."/>
            <person name="Just J."/>
            <person name="Clarke C."/>
            <person name="Bender T."/>
            <person name="Huebert T."/>
            <person name="Mason A.S."/>
            <person name="Pires J.C."/>
            <person name="Barker G."/>
            <person name="Moore J."/>
            <person name="Walley P.G."/>
            <person name="Manoli S."/>
            <person name="Batley J."/>
            <person name="Edwards D."/>
            <person name="Nelson M.N."/>
            <person name="Wang X."/>
            <person name="Paterson A.H."/>
            <person name="King G."/>
            <person name="Bancroft I."/>
            <person name="Chalhoub B."/>
            <person name="Sharpe A.G."/>
        </authorList>
    </citation>
    <scope>NUCLEOTIDE SEQUENCE</scope>
    <source>
        <strain evidence="16 17">cv. TO1000</strain>
    </source>
</reference>
<keyword evidence="13" id="KW-0812">Transmembrane</keyword>
<evidence type="ECO:0000256" key="2">
    <source>
        <dbReference type="ARBA" id="ARBA00006015"/>
    </source>
</evidence>
<keyword evidence="13" id="KW-0472">Membrane</keyword>
<keyword evidence="9" id="KW-0804">Transcription</keyword>
<feature type="compositionally biased region" description="Acidic residues" evidence="12">
    <location>
        <begin position="288"/>
        <end position="298"/>
    </location>
</feature>
<feature type="compositionally biased region" description="Low complexity" evidence="12">
    <location>
        <begin position="260"/>
        <end position="280"/>
    </location>
</feature>
<dbReference type="PROSITE" id="PS51294">
    <property type="entry name" value="HTH_MYB"/>
    <property type="match status" value="1"/>
</dbReference>
<evidence type="ECO:0000256" key="13">
    <source>
        <dbReference type="SAM" id="Phobius"/>
    </source>
</evidence>
<dbReference type="EnsemblPlants" id="Bo3g068550.1">
    <property type="protein sequence ID" value="Bo3g068550.1"/>
    <property type="gene ID" value="Bo3g068550"/>
</dbReference>
<dbReference type="GO" id="GO:0003677">
    <property type="term" value="F:DNA binding"/>
    <property type="evidence" value="ECO:0007669"/>
    <property type="project" value="UniProtKB-KW"/>
</dbReference>
<dbReference type="SUPFAM" id="SSF46689">
    <property type="entry name" value="Homeodomain-like"/>
    <property type="match status" value="1"/>
</dbReference>
<dbReference type="InterPro" id="IPR017930">
    <property type="entry name" value="Myb_dom"/>
</dbReference>
<evidence type="ECO:0000256" key="10">
    <source>
        <dbReference type="ARBA" id="ARBA00023242"/>
    </source>
</evidence>
<evidence type="ECO:0000256" key="1">
    <source>
        <dbReference type="ARBA" id="ARBA00004123"/>
    </source>
</evidence>
<feature type="modified residue" description="4-aspartylphosphate" evidence="11">
    <location>
        <position position="153"/>
    </location>
</feature>
<evidence type="ECO:0000256" key="4">
    <source>
        <dbReference type="ARBA" id="ARBA00022864"/>
    </source>
</evidence>
<evidence type="ECO:0000256" key="12">
    <source>
        <dbReference type="SAM" id="MobiDB-lite"/>
    </source>
</evidence>
<feature type="domain" description="Response regulatory" evidence="14">
    <location>
        <begin position="102"/>
        <end position="217"/>
    </location>
</feature>
<dbReference type="GO" id="GO:0000160">
    <property type="term" value="P:phosphorelay signal transduction system"/>
    <property type="evidence" value="ECO:0007669"/>
    <property type="project" value="UniProtKB-KW"/>
</dbReference>
<evidence type="ECO:0000256" key="9">
    <source>
        <dbReference type="ARBA" id="ARBA00023163"/>
    </source>
</evidence>
<comment type="similarity">
    <text evidence="2">Belongs to the ARR family. Type-B subfamily.</text>
</comment>
<dbReference type="Gene3D" id="1.10.10.60">
    <property type="entry name" value="Homeodomain-like"/>
    <property type="match status" value="1"/>
</dbReference>
<keyword evidence="5" id="KW-0902">Two-component regulatory system</keyword>
<dbReference type="OMA" id="DHSRNHY"/>
<evidence type="ECO:0000313" key="16">
    <source>
        <dbReference type="EnsemblPlants" id="Bo3g068550.1"/>
    </source>
</evidence>
<keyword evidence="10" id="KW-0539">Nucleus</keyword>
<evidence type="ECO:0008006" key="18">
    <source>
        <dbReference type="Google" id="ProtNLM"/>
    </source>
</evidence>
<feature type="transmembrane region" description="Helical" evidence="13">
    <location>
        <begin position="41"/>
        <end position="61"/>
    </location>
</feature>
<feature type="region of interest" description="Disordered" evidence="12">
    <location>
        <begin position="223"/>
        <end position="300"/>
    </location>
</feature>
<dbReference type="InterPro" id="IPR001789">
    <property type="entry name" value="Sig_transdc_resp-reg_receiver"/>
</dbReference>
<dbReference type="FunFam" id="1.10.10.60:FF:000007">
    <property type="entry name" value="Two-component response regulator"/>
    <property type="match status" value="1"/>
</dbReference>
<keyword evidence="3 11" id="KW-0597">Phosphoprotein</keyword>
<accession>A0A0D3BBP4</accession>
<keyword evidence="17" id="KW-1185">Reference proteome</keyword>
<dbReference type="InterPro" id="IPR045279">
    <property type="entry name" value="ARR-like"/>
</dbReference>
<dbReference type="FunFam" id="3.40.50.2300:FF:000408">
    <property type="entry name" value="Two-component response regulator"/>
    <property type="match status" value="1"/>
</dbReference>
<proteinExistence type="inferred from homology"/>
<dbReference type="InterPro" id="IPR009057">
    <property type="entry name" value="Homeodomain-like_sf"/>
</dbReference>
<dbReference type="InterPro" id="IPR011006">
    <property type="entry name" value="CheY-like_superfamily"/>
</dbReference>